<proteinExistence type="predicted"/>
<name>A0A928Q4P8_9FIRM</name>
<dbReference type="Pfam" id="PF20765">
    <property type="entry name" value="Phage_tail_terminator_8"/>
    <property type="match status" value="1"/>
</dbReference>
<dbReference type="RefSeq" id="WP_020073710.1">
    <property type="nucleotide sequence ID" value="NZ_JBKWRC010000003.1"/>
</dbReference>
<dbReference type="EMBL" id="SVNY01000006">
    <property type="protein sequence ID" value="MBE6834196.1"/>
    <property type="molecule type" value="Genomic_DNA"/>
</dbReference>
<evidence type="ECO:0000313" key="1">
    <source>
        <dbReference type="EMBL" id="MBE6834196.1"/>
    </source>
</evidence>
<gene>
    <name evidence="1" type="ORF">E7512_11585</name>
</gene>
<protein>
    <submittedName>
        <fullName evidence="1">Uncharacterized protein</fullName>
    </submittedName>
</protein>
<dbReference type="Proteomes" id="UP000754750">
    <property type="component" value="Unassembled WGS sequence"/>
</dbReference>
<dbReference type="AlphaFoldDB" id="A0A928Q4P8"/>
<reference evidence="1" key="1">
    <citation type="submission" date="2019-04" db="EMBL/GenBank/DDBJ databases">
        <title>Evolution of Biomass-Degrading Anaerobic Consortia Revealed by Metagenomics.</title>
        <authorList>
            <person name="Peng X."/>
        </authorList>
    </citation>
    <scope>NUCLEOTIDE SEQUENCE</scope>
    <source>
        <strain evidence="1">SIG551</strain>
    </source>
</reference>
<accession>A0A928Q4P8</accession>
<evidence type="ECO:0000313" key="2">
    <source>
        <dbReference type="Proteomes" id="UP000754750"/>
    </source>
</evidence>
<sequence length="159" mass="17489">MQLSEKVKIPQSLQNAMENGALTISDHLMLAAAQLTAALFPDAGIYIGLPQTAVAPAFFIDYDSVANKKRLRLTSEYEFVLKITYVPVGGSDRRELQNAVFLLEQSLDRLQSEIGIFRCYSKNSSIADGLCQVTGTVKVWETDVPDDPIIGHADQNITL</sequence>
<comment type="caution">
    <text evidence="1">The sequence shown here is derived from an EMBL/GenBank/DDBJ whole genome shotgun (WGS) entry which is preliminary data.</text>
</comment>
<organism evidence="1 2">
    <name type="scientific">Faecalispora sporosphaeroides</name>
    <dbReference type="NCBI Taxonomy" id="1549"/>
    <lineage>
        <taxon>Bacteria</taxon>
        <taxon>Bacillati</taxon>
        <taxon>Bacillota</taxon>
        <taxon>Clostridia</taxon>
        <taxon>Eubacteriales</taxon>
        <taxon>Oscillospiraceae</taxon>
        <taxon>Faecalispora</taxon>
    </lineage>
</organism>
<dbReference type="InterPro" id="IPR049254">
    <property type="entry name" value="Phage_tail_terminator"/>
</dbReference>